<dbReference type="Proteomes" id="UP001153269">
    <property type="component" value="Unassembled WGS sequence"/>
</dbReference>
<organism evidence="2 3">
    <name type="scientific">Pleuronectes platessa</name>
    <name type="common">European plaice</name>
    <dbReference type="NCBI Taxonomy" id="8262"/>
    <lineage>
        <taxon>Eukaryota</taxon>
        <taxon>Metazoa</taxon>
        <taxon>Chordata</taxon>
        <taxon>Craniata</taxon>
        <taxon>Vertebrata</taxon>
        <taxon>Euteleostomi</taxon>
        <taxon>Actinopterygii</taxon>
        <taxon>Neopterygii</taxon>
        <taxon>Teleostei</taxon>
        <taxon>Neoteleostei</taxon>
        <taxon>Acanthomorphata</taxon>
        <taxon>Carangaria</taxon>
        <taxon>Pleuronectiformes</taxon>
        <taxon>Pleuronectoidei</taxon>
        <taxon>Pleuronectidae</taxon>
        <taxon>Pleuronectes</taxon>
    </lineage>
</organism>
<dbReference type="AlphaFoldDB" id="A0A9N7Z8E2"/>
<name>A0A9N7Z8E2_PLEPL</name>
<dbReference type="GO" id="GO:0071222">
    <property type="term" value="P:cellular response to lipopolysaccharide"/>
    <property type="evidence" value="ECO:0007669"/>
    <property type="project" value="TreeGrafter"/>
</dbReference>
<dbReference type="GO" id="GO:0043122">
    <property type="term" value="P:regulation of canonical NF-kappaB signal transduction"/>
    <property type="evidence" value="ECO:0007669"/>
    <property type="project" value="UniProtKB-ARBA"/>
</dbReference>
<dbReference type="PANTHER" id="PTHR31882">
    <property type="entry name" value="TNFAIP3-INTERACTING PROTEIN COILED COIL FAMILY MEMBER"/>
    <property type="match status" value="1"/>
</dbReference>
<proteinExistence type="predicted"/>
<evidence type="ECO:0000256" key="1">
    <source>
        <dbReference type="ARBA" id="ARBA00023054"/>
    </source>
</evidence>
<reference evidence="2" key="1">
    <citation type="submission" date="2020-03" db="EMBL/GenBank/DDBJ databases">
        <authorList>
            <person name="Weist P."/>
        </authorList>
    </citation>
    <scope>NUCLEOTIDE SEQUENCE</scope>
</reference>
<keyword evidence="1" id="KW-0175">Coiled coil</keyword>
<sequence>MPLQENTTMDKPSRDRLTHRLYPSLPNVDSYDRRVGEKLPEAAEELRPRGCTRTNSRTCSRKELISINDKWAKEYQTMVRFYREKVQLLKAALQQNHSQVEEGLCEEEEKHVTLCKKTKLKTCDEADVNSELLKVEQEARELRGQNCTLTRRGQHQSEEIKRLNKVLAEAFLTSPPVEGSSETLQDIWKQQAELRVLKTQVTWTQTPQPGLERVGSNRVKLPNQPLNQKYLQIQRGQIS</sequence>
<evidence type="ECO:0000313" key="2">
    <source>
        <dbReference type="EMBL" id="CAB1452489.1"/>
    </source>
</evidence>
<evidence type="ECO:0000313" key="3">
    <source>
        <dbReference type="Proteomes" id="UP001153269"/>
    </source>
</evidence>
<protein>
    <submittedName>
        <fullName evidence="2">Uncharacterized protein</fullName>
    </submittedName>
</protein>
<dbReference type="EMBL" id="CADEAL010004130">
    <property type="protein sequence ID" value="CAB1452489.1"/>
    <property type="molecule type" value="Genomic_DNA"/>
</dbReference>
<gene>
    <name evidence="2" type="ORF">PLEPLA_LOCUS40239</name>
</gene>
<keyword evidence="3" id="KW-1185">Reference proteome</keyword>
<comment type="caution">
    <text evidence="2">The sequence shown here is derived from an EMBL/GenBank/DDBJ whole genome shotgun (WGS) entry which is preliminary data.</text>
</comment>
<dbReference type="PANTHER" id="PTHR31882:SF2">
    <property type="entry name" value="TNFAIP3-INTERACTING PROTEIN 3"/>
    <property type="match status" value="1"/>
</dbReference>
<dbReference type="GO" id="GO:0005737">
    <property type="term" value="C:cytoplasm"/>
    <property type="evidence" value="ECO:0007669"/>
    <property type="project" value="UniProtKB-ARBA"/>
</dbReference>
<accession>A0A9N7Z8E2</accession>
<dbReference type="GO" id="GO:0006357">
    <property type="term" value="P:regulation of transcription by RNA polymerase II"/>
    <property type="evidence" value="ECO:0007669"/>
    <property type="project" value="TreeGrafter"/>
</dbReference>